<dbReference type="Pfam" id="PF00571">
    <property type="entry name" value="CBS"/>
    <property type="match status" value="2"/>
</dbReference>
<evidence type="ECO:0000313" key="5">
    <source>
        <dbReference type="Proteomes" id="UP000001879"/>
    </source>
</evidence>
<dbReference type="PANTHER" id="PTHR43080">
    <property type="entry name" value="CBS DOMAIN-CONTAINING PROTEIN CBSX3, MITOCHONDRIAL"/>
    <property type="match status" value="1"/>
</dbReference>
<dbReference type="OrthoDB" id="43333at2157"/>
<sequence length="146" mass="16263">MCARVGDIMTTDVVAVERTTTLESVARQMLGREIGSVVVTSEQTPYGIVTESDVVSAVYHSGRPIDEIPTGRVASHPLVTIEPGQSTRLAVKRLQDERIKKLVVVDDLEVKGIITTQDLIDHYGNLTAELKSIREQRQREPSWPRR</sequence>
<dbReference type="Gene3D" id="3.10.580.10">
    <property type="entry name" value="CBS-domain"/>
    <property type="match status" value="1"/>
</dbReference>
<reference evidence="4 5" key="2">
    <citation type="journal article" date="2012" name="BMC Genomics">
        <title>A comparative genomics perspective on the genetic content of the alkaliphilic haloarchaeon Natrialba magadii ATCC 43099T.</title>
        <authorList>
            <person name="Siddaramappa S."/>
            <person name="Challacombe J.F."/>
            <person name="Decastro R.E."/>
            <person name="Pfeiffer F."/>
            <person name="Sastre D.E."/>
            <person name="Gimenez M.I."/>
            <person name="Paggi R.A."/>
            <person name="Detter J.C."/>
            <person name="Davenport K.W."/>
            <person name="Goodwin L.A."/>
            <person name="Kyrpides N."/>
            <person name="Tapia R."/>
            <person name="Pitluck S."/>
            <person name="Lucas S."/>
            <person name="Woyke T."/>
            <person name="Maupin-Furlow J.A."/>
        </authorList>
    </citation>
    <scope>NUCLEOTIDE SEQUENCE [LARGE SCALE GENOMIC DNA]</scope>
    <source>
        <strain evidence="5">ATCC 43099 / DSM 3394 / CCM 3739 / CIP 104546 / IAM 13178 / JCM 8861 / NBRC 102185 / NCIMB 2190 / MS3</strain>
    </source>
</reference>
<dbReference type="CDD" id="cd17776">
    <property type="entry name" value="CBS_pair_arch"/>
    <property type="match status" value="1"/>
</dbReference>
<evidence type="ECO:0000259" key="3">
    <source>
        <dbReference type="PROSITE" id="PS51371"/>
    </source>
</evidence>
<proteinExistence type="predicted"/>
<keyword evidence="5" id="KW-1185">Reference proteome</keyword>
<reference evidence="5" key="1">
    <citation type="submission" date="2010-02" db="EMBL/GenBank/DDBJ databases">
        <title>Complete sequence of plasmid 1 of Natrialba magadii ATCC 43099.</title>
        <authorList>
            <consortium name="US DOE Joint Genome Institute"/>
            <person name="Lucas S."/>
            <person name="Copeland A."/>
            <person name="Lapidus A."/>
            <person name="Cheng J.-F."/>
            <person name="Bruce D."/>
            <person name="Goodwin L."/>
            <person name="Pitluck S."/>
            <person name="Davenport K."/>
            <person name="Saunders E."/>
            <person name="Detter J.C."/>
            <person name="Han C."/>
            <person name="Tapia R."/>
            <person name="Land M."/>
            <person name="Hauser L."/>
            <person name="Kyrpides N."/>
            <person name="Mikhailova N."/>
            <person name="De Castro R.E."/>
            <person name="Maupin-Furlow J.A."/>
            <person name="Woyke T."/>
        </authorList>
    </citation>
    <scope>NUCLEOTIDE SEQUENCE [LARGE SCALE GENOMIC DNA]</scope>
    <source>
        <strain evidence="5">ATCC 43099 / DSM 3394 / CCM 3739 / CIP 104546 / IAM 13178 / JCM 8861 / NBRC 102185 / NCIMB 2190 / MS3</strain>
        <plasmid evidence="5">pNMAG01</plasmid>
    </source>
</reference>
<dbReference type="HOGENOM" id="CLU_040681_12_2_2"/>
<dbReference type="AlphaFoldDB" id="D3T0Y0"/>
<feature type="domain" description="CBS" evidence="3">
    <location>
        <begin position="9"/>
        <end position="67"/>
    </location>
</feature>
<protein>
    <submittedName>
        <fullName evidence="4">CBS domain protein</fullName>
    </submittedName>
</protein>
<gene>
    <name evidence="4" type="ordered locus">Nmag_3697</name>
</gene>
<dbReference type="PANTHER" id="PTHR43080:SF2">
    <property type="entry name" value="CBS DOMAIN-CONTAINING PROTEIN"/>
    <property type="match status" value="1"/>
</dbReference>
<dbReference type="EMBL" id="CP001933">
    <property type="protein sequence ID" value="ADD07239.1"/>
    <property type="molecule type" value="Genomic_DNA"/>
</dbReference>
<dbReference type="SUPFAM" id="SSF54631">
    <property type="entry name" value="CBS-domain pair"/>
    <property type="match status" value="1"/>
</dbReference>
<dbReference type="KEGG" id="nmg:Nmag_3697"/>
<keyword evidence="1 2" id="KW-0129">CBS domain</keyword>
<dbReference type="SMART" id="SM00116">
    <property type="entry name" value="CBS"/>
    <property type="match status" value="2"/>
</dbReference>
<organism evidence="4 5">
    <name type="scientific">Natrialba magadii (strain ATCC 43099 / DSM 3394 / CCM 3739 / CIP 104546 / IAM 13178 / JCM 8861 / NBRC 102185 / NCIMB 2190 / MS3)</name>
    <name type="common">Natronobacterium magadii</name>
    <dbReference type="NCBI Taxonomy" id="547559"/>
    <lineage>
        <taxon>Archaea</taxon>
        <taxon>Methanobacteriati</taxon>
        <taxon>Methanobacteriota</taxon>
        <taxon>Stenosarchaea group</taxon>
        <taxon>Halobacteria</taxon>
        <taxon>Halobacteriales</taxon>
        <taxon>Natrialbaceae</taxon>
        <taxon>Natrialba</taxon>
    </lineage>
</organism>
<feature type="domain" description="CBS" evidence="3">
    <location>
        <begin position="74"/>
        <end position="129"/>
    </location>
</feature>
<dbReference type="InterPro" id="IPR051257">
    <property type="entry name" value="Diverse_CBS-Domain"/>
</dbReference>
<name>D3T0Y0_NATMM</name>
<keyword evidence="4" id="KW-0614">Plasmid</keyword>
<evidence type="ECO:0000313" key="4">
    <source>
        <dbReference type="EMBL" id="ADD07239.1"/>
    </source>
</evidence>
<dbReference type="Proteomes" id="UP000001879">
    <property type="component" value="Plasmid pNMAG01"/>
</dbReference>
<dbReference type="InterPro" id="IPR000644">
    <property type="entry name" value="CBS_dom"/>
</dbReference>
<dbReference type="InterPro" id="IPR046342">
    <property type="entry name" value="CBS_dom_sf"/>
</dbReference>
<geneLocation type="plasmid" evidence="4 5">
    <name>pNMAG01</name>
</geneLocation>
<evidence type="ECO:0000256" key="1">
    <source>
        <dbReference type="ARBA" id="ARBA00023122"/>
    </source>
</evidence>
<dbReference type="PROSITE" id="PS51371">
    <property type="entry name" value="CBS"/>
    <property type="match status" value="2"/>
</dbReference>
<accession>D3T0Y0</accession>
<evidence type="ECO:0000256" key="2">
    <source>
        <dbReference type="PROSITE-ProRule" id="PRU00703"/>
    </source>
</evidence>